<accession>A0A1G9YK82</accession>
<evidence type="ECO:0008006" key="4">
    <source>
        <dbReference type="Google" id="ProtNLM"/>
    </source>
</evidence>
<dbReference type="AlphaFoldDB" id="A0A1G9YK82"/>
<dbReference type="InterPro" id="IPR021560">
    <property type="entry name" value="DUF3021"/>
</dbReference>
<reference evidence="2 3" key="1">
    <citation type="submission" date="2016-10" db="EMBL/GenBank/DDBJ databases">
        <authorList>
            <person name="de Groot N.N."/>
        </authorList>
    </citation>
    <scope>NUCLEOTIDE SEQUENCE [LARGE SCALE GENOMIC DNA]</scope>
    <source>
        <strain evidence="2 3">CGMCC 1.3442</strain>
    </source>
</reference>
<dbReference type="RefSeq" id="WP_093855925.1">
    <property type="nucleotide sequence ID" value="NZ_BJVZ01000026.1"/>
</dbReference>
<feature type="transmembrane region" description="Helical" evidence="1">
    <location>
        <begin position="97"/>
        <end position="121"/>
    </location>
</feature>
<dbReference type="OrthoDB" id="2735472at2"/>
<keyword evidence="1" id="KW-0812">Transmembrane</keyword>
<evidence type="ECO:0000313" key="3">
    <source>
        <dbReference type="Proteomes" id="UP000199334"/>
    </source>
</evidence>
<protein>
    <recommendedName>
        <fullName evidence="4">DUF3021 domain-containing protein</fullName>
    </recommendedName>
</protein>
<sequence>MFFEAMRRSIVGLGFAAIVTFVALTIMMVIEFEATVPEVWKNMLGSMLIGVFFGVASLIFENESWSPLKHTVIHFILSIGIWLPLALFLGWVPIGVWPILIAIGMFIVFYSLFWLGARLYFIKQEKEMNEKISQHKA</sequence>
<name>A0A1G9YK82_9BACI</name>
<proteinExistence type="predicted"/>
<feature type="transmembrane region" description="Helical" evidence="1">
    <location>
        <begin position="72"/>
        <end position="91"/>
    </location>
</feature>
<dbReference type="EMBL" id="FNIG01000002">
    <property type="protein sequence ID" value="SDN09527.1"/>
    <property type="molecule type" value="Genomic_DNA"/>
</dbReference>
<evidence type="ECO:0000256" key="1">
    <source>
        <dbReference type="SAM" id="Phobius"/>
    </source>
</evidence>
<evidence type="ECO:0000313" key="2">
    <source>
        <dbReference type="EMBL" id="SDN09527.1"/>
    </source>
</evidence>
<organism evidence="2 3">
    <name type="scientific">Tenuibacillus multivorans</name>
    <dbReference type="NCBI Taxonomy" id="237069"/>
    <lineage>
        <taxon>Bacteria</taxon>
        <taxon>Bacillati</taxon>
        <taxon>Bacillota</taxon>
        <taxon>Bacilli</taxon>
        <taxon>Bacillales</taxon>
        <taxon>Bacillaceae</taxon>
        <taxon>Tenuibacillus</taxon>
    </lineage>
</organism>
<keyword evidence="3" id="KW-1185">Reference proteome</keyword>
<dbReference type="STRING" id="237069.SAMN05216498_1450"/>
<keyword evidence="1" id="KW-0472">Membrane</keyword>
<dbReference type="Proteomes" id="UP000199334">
    <property type="component" value="Unassembled WGS sequence"/>
</dbReference>
<feature type="transmembrane region" description="Helical" evidence="1">
    <location>
        <begin position="42"/>
        <end position="60"/>
    </location>
</feature>
<keyword evidence="1" id="KW-1133">Transmembrane helix</keyword>
<gene>
    <name evidence="2" type="ORF">SAMN05216498_1450</name>
</gene>
<feature type="transmembrane region" description="Helical" evidence="1">
    <location>
        <begin position="12"/>
        <end position="30"/>
    </location>
</feature>
<dbReference type="Pfam" id="PF11457">
    <property type="entry name" value="DUF3021"/>
    <property type="match status" value="1"/>
</dbReference>